<dbReference type="Proteomes" id="UP000660262">
    <property type="component" value="Unassembled WGS sequence"/>
</dbReference>
<gene>
    <name evidence="2" type="ORF">PPROV_000445100</name>
</gene>
<accession>A0A830HJF8</accession>
<keyword evidence="3" id="KW-1185">Reference proteome</keyword>
<protein>
    <submittedName>
        <fullName evidence="2">Uncharacterized protein</fullName>
    </submittedName>
</protein>
<reference evidence="2" key="1">
    <citation type="submission" date="2020-10" db="EMBL/GenBank/DDBJ databases">
        <title>Unveiling of a novel bifunctional photoreceptor, Dualchrome1, isolated from a cosmopolitan green alga.</title>
        <authorList>
            <person name="Suzuki S."/>
            <person name="Kawachi M."/>
        </authorList>
    </citation>
    <scope>NUCLEOTIDE SEQUENCE</scope>
    <source>
        <strain evidence="2">NIES 2893</strain>
    </source>
</reference>
<dbReference type="EMBL" id="BNJQ01000011">
    <property type="protein sequence ID" value="GHP05701.1"/>
    <property type="molecule type" value="Genomic_DNA"/>
</dbReference>
<evidence type="ECO:0000256" key="1">
    <source>
        <dbReference type="SAM" id="MobiDB-lite"/>
    </source>
</evidence>
<evidence type="ECO:0000313" key="2">
    <source>
        <dbReference type="EMBL" id="GHP05701.1"/>
    </source>
</evidence>
<name>A0A830HJF8_9CHLO</name>
<proteinExistence type="predicted"/>
<dbReference type="AlphaFoldDB" id="A0A830HJF8"/>
<evidence type="ECO:0000313" key="3">
    <source>
        <dbReference type="Proteomes" id="UP000660262"/>
    </source>
</evidence>
<feature type="compositionally biased region" description="Pro residues" evidence="1">
    <location>
        <begin position="196"/>
        <end position="208"/>
    </location>
</feature>
<sequence length="524" mass="55217">MAASSASVYMTRLGLPPHMFLNVLECMSTSNSLGSNVEARDAFFTHLISSRQRVWVYVPAEDRSYRGFVVKTNTKAKPMQVHVVYGREENATAADTDAEVPPPVQHDMHNVYARAVRAFVESFVTTRVEDSARRTRAADAATILGTTAASASAAATVAAPALKSKGRFSGGAPSPRRMKLGSGTPVRKSAEDDTPFPAPEGPPPPPFPLGALPFHEPMLTSKIPGFEHTVQYLAPATPHVSQEQLDGATPLARLTQNATTLASRGIPEWQCHGRIPQNHLNMQETLASLGTYVEHSRGASPASAISCLSAALAGARCWVWWPDEDACYRGVVQGMTLRTKQLNAATVGRDELSIPWTLTLSFAQVSVLYDDPSDRGPYHDSAREVYVSSEALGSTLRAFKSNLRARIRTALDATAIATSALPKAGDGANVRPDTLVTAFDASEDAPVHVRVPQLCPTGGPAVQQAFRALQAASAAAAVKAETAERLAESAAEQAAAASAAASAAAQAAATAAAAGQAFLDVLGV</sequence>
<comment type="caution">
    <text evidence="2">The sequence shown here is derived from an EMBL/GenBank/DDBJ whole genome shotgun (WGS) entry which is preliminary data.</text>
</comment>
<feature type="region of interest" description="Disordered" evidence="1">
    <location>
        <begin position="164"/>
        <end position="208"/>
    </location>
</feature>
<organism evidence="2 3">
    <name type="scientific">Pycnococcus provasolii</name>
    <dbReference type="NCBI Taxonomy" id="41880"/>
    <lineage>
        <taxon>Eukaryota</taxon>
        <taxon>Viridiplantae</taxon>
        <taxon>Chlorophyta</taxon>
        <taxon>Pseudoscourfieldiophyceae</taxon>
        <taxon>Pseudoscourfieldiales</taxon>
        <taxon>Pycnococcaceae</taxon>
        <taxon>Pycnococcus</taxon>
    </lineage>
</organism>